<dbReference type="EMBL" id="JAMZMK010005586">
    <property type="protein sequence ID" value="KAI7752879.1"/>
    <property type="molecule type" value="Genomic_DNA"/>
</dbReference>
<comment type="caution">
    <text evidence="1">The sequence shown here is derived from an EMBL/GenBank/DDBJ whole genome shotgun (WGS) entry which is preliminary data.</text>
</comment>
<organism evidence="1 2">
    <name type="scientific">Ambrosia artemisiifolia</name>
    <name type="common">Common ragweed</name>
    <dbReference type="NCBI Taxonomy" id="4212"/>
    <lineage>
        <taxon>Eukaryota</taxon>
        <taxon>Viridiplantae</taxon>
        <taxon>Streptophyta</taxon>
        <taxon>Embryophyta</taxon>
        <taxon>Tracheophyta</taxon>
        <taxon>Spermatophyta</taxon>
        <taxon>Magnoliopsida</taxon>
        <taxon>eudicotyledons</taxon>
        <taxon>Gunneridae</taxon>
        <taxon>Pentapetalae</taxon>
        <taxon>asterids</taxon>
        <taxon>campanulids</taxon>
        <taxon>Asterales</taxon>
        <taxon>Asteraceae</taxon>
        <taxon>Asteroideae</taxon>
        <taxon>Heliantheae alliance</taxon>
        <taxon>Heliantheae</taxon>
        <taxon>Ambrosia</taxon>
    </lineage>
</organism>
<proteinExistence type="predicted"/>
<dbReference type="Proteomes" id="UP001206925">
    <property type="component" value="Unassembled WGS sequence"/>
</dbReference>
<protein>
    <submittedName>
        <fullName evidence="1">Uncharacterized protein</fullName>
    </submittedName>
</protein>
<dbReference type="AlphaFoldDB" id="A0AAD5D3Q3"/>
<sequence>MPEVPSLITLCIGAIRDAILDENGNLFYVYQLPSELFDQLLSNLPPLGLQNLQDAMPSGSSSENWFSDTGIRPSRKRKRYDNFDIMWRARYKLRWPIVEHDECTADWQQIYWEKHLQNCLDATAETVSITRYDGSLGDVEIADALLKYVSYEGHVSRSRSHSKLAFHCERFGPYARRLRLQSVHCVADIGHLLRNCQLEYLEIHWLKSKEQVDGLCKLLEKKKDTLASLEFVHCKLPANLVTAICESLHVKGFETNVIKSFSIKRSSFLACSYFPLPVGLESLLITTRCVMCMS</sequence>
<gene>
    <name evidence="1" type="ORF">M8C21_011595</name>
</gene>
<evidence type="ECO:0000313" key="1">
    <source>
        <dbReference type="EMBL" id="KAI7752879.1"/>
    </source>
</evidence>
<name>A0AAD5D3Q3_AMBAR</name>
<evidence type="ECO:0000313" key="2">
    <source>
        <dbReference type="Proteomes" id="UP001206925"/>
    </source>
</evidence>
<dbReference type="PANTHER" id="PTHR47818:SF2">
    <property type="entry name" value="F-BOX DOMAIN-CONTAINING PROTEIN"/>
    <property type="match status" value="1"/>
</dbReference>
<keyword evidence="2" id="KW-1185">Reference proteome</keyword>
<dbReference type="PANTHER" id="PTHR47818">
    <property type="entry name" value="RNI-LIKE SUPERFAMILY PROTEIN"/>
    <property type="match status" value="1"/>
</dbReference>
<accession>A0AAD5D3Q3</accession>
<feature type="non-terminal residue" evidence="1">
    <location>
        <position position="1"/>
    </location>
</feature>
<reference evidence="1" key="1">
    <citation type="submission" date="2022-06" db="EMBL/GenBank/DDBJ databases">
        <title>Uncovering the hologenomic basis of an extraordinary plant invasion.</title>
        <authorList>
            <person name="Bieker V.C."/>
            <person name="Martin M.D."/>
            <person name="Gilbert T."/>
            <person name="Hodgins K."/>
            <person name="Battlay P."/>
            <person name="Petersen B."/>
            <person name="Wilson J."/>
        </authorList>
    </citation>
    <scope>NUCLEOTIDE SEQUENCE</scope>
    <source>
        <strain evidence="1">AA19_3_7</strain>
        <tissue evidence="1">Leaf</tissue>
    </source>
</reference>